<feature type="transmembrane region" description="Helical" evidence="5">
    <location>
        <begin position="321"/>
        <end position="338"/>
    </location>
</feature>
<dbReference type="Pfam" id="PF00083">
    <property type="entry name" value="Sugar_tr"/>
    <property type="match status" value="1"/>
</dbReference>
<keyword evidence="8" id="KW-1185">Reference proteome</keyword>
<dbReference type="RefSeq" id="WP_047212519.1">
    <property type="nucleotide sequence ID" value="NZ_CP011568.3"/>
</dbReference>
<dbReference type="PROSITE" id="PS00216">
    <property type="entry name" value="SUGAR_TRANSPORT_1"/>
    <property type="match status" value="1"/>
</dbReference>
<dbReference type="AlphaFoldDB" id="A0A0G3EJB0"/>
<feature type="transmembrane region" description="Helical" evidence="5">
    <location>
        <begin position="344"/>
        <end position="366"/>
    </location>
</feature>
<feature type="transmembrane region" description="Helical" evidence="5">
    <location>
        <begin position="387"/>
        <end position="406"/>
    </location>
</feature>
<dbReference type="InterPro" id="IPR005829">
    <property type="entry name" value="Sugar_transporter_CS"/>
</dbReference>
<protein>
    <submittedName>
        <fullName evidence="7">MFS transporter</fullName>
    </submittedName>
</protein>
<dbReference type="PATRIC" id="fig|445709.3.peg.199"/>
<dbReference type="KEGG" id="ptx:ABW99_00890"/>
<dbReference type="Proteomes" id="UP000036700">
    <property type="component" value="Chromosome"/>
</dbReference>
<reference evidence="8" key="1">
    <citation type="submission" date="2015-06" db="EMBL/GenBank/DDBJ databases">
        <authorList>
            <person name="Lim Y.L."/>
            <person name="Ee R."/>
            <person name="Yong D."/>
            <person name="How K.Y."/>
            <person name="Yin W.F."/>
            <person name="Chan K.G."/>
        </authorList>
    </citation>
    <scope>NUCLEOTIDE SEQUENCE [LARGE SCALE GENOMIC DNA]</scope>
    <source>
        <strain evidence="8">DSM 25325</strain>
    </source>
</reference>
<evidence type="ECO:0000256" key="4">
    <source>
        <dbReference type="ARBA" id="ARBA00023136"/>
    </source>
</evidence>
<feature type="transmembrane region" description="Helical" evidence="5">
    <location>
        <begin position="23"/>
        <end position="48"/>
    </location>
</feature>
<dbReference type="Gene3D" id="1.20.1250.20">
    <property type="entry name" value="MFS general substrate transporter like domains"/>
    <property type="match status" value="1"/>
</dbReference>
<dbReference type="InterPro" id="IPR036259">
    <property type="entry name" value="MFS_trans_sf"/>
</dbReference>
<dbReference type="GO" id="GO:0005886">
    <property type="term" value="C:plasma membrane"/>
    <property type="evidence" value="ECO:0007669"/>
    <property type="project" value="TreeGrafter"/>
</dbReference>
<feature type="transmembrane region" description="Helical" evidence="5">
    <location>
        <begin position="175"/>
        <end position="192"/>
    </location>
</feature>
<evidence type="ECO:0000256" key="3">
    <source>
        <dbReference type="ARBA" id="ARBA00022989"/>
    </source>
</evidence>
<dbReference type="SUPFAM" id="SSF103473">
    <property type="entry name" value="MFS general substrate transporter"/>
    <property type="match status" value="1"/>
</dbReference>
<evidence type="ECO:0000313" key="8">
    <source>
        <dbReference type="Proteomes" id="UP000036700"/>
    </source>
</evidence>
<evidence type="ECO:0000313" key="7">
    <source>
        <dbReference type="EMBL" id="AKJ67000.1"/>
    </source>
</evidence>
<keyword evidence="2 5" id="KW-0812">Transmembrane</keyword>
<evidence type="ECO:0000256" key="1">
    <source>
        <dbReference type="ARBA" id="ARBA00004141"/>
    </source>
</evidence>
<sequence length="462" mass="49170">MLNSVNAGARLDRLPTSAFHRRILWLIGGGMFLDSFDIYLAGGVLGALARSGWSSMQLNAAFLSSTFIGMLIGALVAGVLGDMKGRKFTYQFNLAIFGLASLAGAAAPSMTWLIVCRFFMGLGLGAEIVVGYGSIGEFIPPKVRGRWSAYLSLITNSALFFSTLLGYLIIPSIGWRAMFAIVGVGALVIWVVRKKMPESPRWLESKGRFDEAEQILAGIEAETPAGRALPPLAPQAAVDQHRTTMLSLFKPPLLRKTLIAICVQVVINVVIYGFIVWVPTFLVKQGLSVSSSLGYATLMSFGGPAGAFLGVLLADRMGRKNGLIAVALTAAVVGWLYGHSSSVGVATLLGFLLFTLTYLMVALGIATYLPELFPTENRMRGNGIAGAAGRVAGILAPQIVVIMYAMGGVGDVLGVITGALLVMVVVLTLFGVETNQLSLEEIAVQDNQLSNSNKNLQYHDSN</sequence>
<dbReference type="CDD" id="cd17316">
    <property type="entry name" value="MFS_SV2_like"/>
    <property type="match status" value="1"/>
</dbReference>
<feature type="transmembrane region" description="Helical" evidence="5">
    <location>
        <begin position="412"/>
        <end position="432"/>
    </location>
</feature>
<evidence type="ECO:0000259" key="6">
    <source>
        <dbReference type="PROSITE" id="PS50850"/>
    </source>
</evidence>
<feature type="transmembrane region" description="Helical" evidence="5">
    <location>
        <begin position="293"/>
        <end position="314"/>
    </location>
</feature>
<feature type="transmembrane region" description="Helical" evidence="5">
    <location>
        <begin position="88"/>
        <end position="106"/>
    </location>
</feature>
<dbReference type="STRING" id="445709.ABW99_00890"/>
<comment type="subcellular location">
    <subcellularLocation>
        <location evidence="1">Membrane</location>
        <topology evidence="1">Multi-pass membrane protein</topology>
    </subcellularLocation>
</comment>
<feature type="transmembrane region" description="Helical" evidence="5">
    <location>
        <begin position="112"/>
        <end position="135"/>
    </location>
</feature>
<dbReference type="EMBL" id="CP011568">
    <property type="protein sequence ID" value="AKJ67000.1"/>
    <property type="molecule type" value="Genomic_DNA"/>
</dbReference>
<dbReference type="PROSITE" id="PS50850">
    <property type="entry name" value="MFS"/>
    <property type="match status" value="1"/>
</dbReference>
<evidence type="ECO:0000256" key="2">
    <source>
        <dbReference type="ARBA" id="ARBA00022692"/>
    </source>
</evidence>
<dbReference type="InterPro" id="IPR005828">
    <property type="entry name" value="MFS_sugar_transport-like"/>
</dbReference>
<dbReference type="InterPro" id="IPR020846">
    <property type="entry name" value="MFS_dom"/>
</dbReference>
<dbReference type="GO" id="GO:0046943">
    <property type="term" value="F:carboxylic acid transmembrane transporter activity"/>
    <property type="evidence" value="ECO:0007669"/>
    <property type="project" value="TreeGrafter"/>
</dbReference>
<dbReference type="PANTHER" id="PTHR23508:SF10">
    <property type="entry name" value="CARBOXYLIC ACID TRANSPORTER PROTEIN HOMOLOG"/>
    <property type="match status" value="1"/>
</dbReference>
<name>A0A0G3EJB0_9BURK</name>
<keyword evidence="3 5" id="KW-1133">Transmembrane helix</keyword>
<feature type="transmembrane region" description="Helical" evidence="5">
    <location>
        <begin position="60"/>
        <end position="81"/>
    </location>
</feature>
<organism evidence="7 8">
    <name type="scientific">Pandoraea thiooxydans</name>
    <dbReference type="NCBI Taxonomy" id="445709"/>
    <lineage>
        <taxon>Bacteria</taxon>
        <taxon>Pseudomonadati</taxon>
        <taxon>Pseudomonadota</taxon>
        <taxon>Betaproteobacteria</taxon>
        <taxon>Burkholderiales</taxon>
        <taxon>Burkholderiaceae</taxon>
        <taxon>Pandoraea</taxon>
    </lineage>
</organism>
<accession>A0A0G3EJB0</accession>
<feature type="transmembrane region" description="Helical" evidence="5">
    <location>
        <begin position="147"/>
        <end position="169"/>
    </location>
</feature>
<proteinExistence type="predicted"/>
<gene>
    <name evidence="7" type="ORF">ABW99_00890</name>
</gene>
<dbReference type="OrthoDB" id="9814026at2"/>
<keyword evidence="4 5" id="KW-0472">Membrane</keyword>
<dbReference type="PANTHER" id="PTHR23508">
    <property type="entry name" value="CARBOXYLIC ACID TRANSPORTER PROTEIN HOMOLOG"/>
    <property type="match status" value="1"/>
</dbReference>
<feature type="domain" description="Major facilitator superfamily (MFS) profile" evidence="6">
    <location>
        <begin position="23"/>
        <end position="436"/>
    </location>
</feature>
<feature type="transmembrane region" description="Helical" evidence="5">
    <location>
        <begin position="258"/>
        <end position="281"/>
    </location>
</feature>
<evidence type="ECO:0000256" key="5">
    <source>
        <dbReference type="SAM" id="Phobius"/>
    </source>
</evidence>